<evidence type="ECO:0000313" key="2">
    <source>
        <dbReference type="EMBL" id="MFD2035922.1"/>
    </source>
</evidence>
<gene>
    <name evidence="2" type="ORF">ACFSKL_14050</name>
</gene>
<feature type="compositionally biased region" description="Polar residues" evidence="1">
    <location>
        <begin position="136"/>
        <end position="146"/>
    </location>
</feature>
<evidence type="ECO:0000313" key="3">
    <source>
        <dbReference type="Proteomes" id="UP001597361"/>
    </source>
</evidence>
<dbReference type="EMBL" id="JBHUHR010000039">
    <property type="protein sequence ID" value="MFD2035922.1"/>
    <property type="molecule type" value="Genomic_DNA"/>
</dbReference>
<evidence type="ECO:0000256" key="1">
    <source>
        <dbReference type="SAM" id="MobiDB-lite"/>
    </source>
</evidence>
<dbReference type="Proteomes" id="UP001597361">
    <property type="component" value="Unassembled WGS sequence"/>
</dbReference>
<sequence length="154" mass="17773">MDSKITLSFDKKVIEKAKEFAAKQNMSLSRLTEYLYSQITSGDYKALDDMSVAEWVNAVAEGQAEYKKSSFRENFKSTYFDSKKLELIDMLLKTEEESVLQKIKALLDDSSNNDKGLSDKDYKVMDQRRERHLAGQSKSFSWNEVKNSARKLTK</sequence>
<dbReference type="Pfam" id="PF19891">
    <property type="entry name" value="DUF6364"/>
    <property type="match status" value="1"/>
</dbReference>
<proteinExistence type="predicted"/>
<comment type="caution">
    <text evidence="2">The sequence shown here is derived from an EMBL/GenBank/DDBJ whole genome shotgun (WGS) entry which is preliminary data.</text>
</comment>
<keyword evidence="3" id="KW-1185">Reference proteome</keyword>
<organism evidence="2 3">
    <name type="scientific">Belliella marina</name>
    <dbReference type="NCBI Taxonomy" id="1644146"/>
    <lineage>
        <taxon>Bacteria</taxon>
        <taxon>Pseudomonadati</taxon>
        <taxon>Bacteroidota</taxon>
        <taxon>Cytophagia</taxon>
        <taxon>Cytophagales</taxon>
        <taxon>Cyclobacteriaceae</taxon>
        <taxon>Belliella</taxon>
    </lineage>
</organism>
<dbReference type="InterPro" id="IPR045944">
    <property type="entry name" value="DUF6364"/>
</dbReference>
<reference evidence="3" key="1">
    <citation type="journal article" date="2019" name="Int. J. Syst. Evol. Microbiol.">
        <title>The Global Catalogue of Microorganisms (GCM) 10K type strain sequencing project: providing services to taxonomists for standard genome sequencing and annotation.</title>
        <authorList>
            <consortium name="The Broad Institute Genomics Platform"/>
            <consortium name="The Broad Institute Genome Sequencing Center for Infectious Disease"/>
            <person name="Wu L."/>
            <person name="Ma J."/>
        </authorList>
    </citation>
    <scope>NUCLEOTIDE SEQUENCE [LARGE SCALE GENOMIC DNA]</scope>
    <source>
        <strain evidence="3">CGMCC 1.15180</strain>
    </source>
</reference>
<accession>A0ABW4VRL2</accession>
<feature type="region of interest" description="Disordered" evidence="1">
    <location>
        <begin position="131"/>
        <end position="154"/>
    </location>
</feature>
<protein>
    <submittedName>
        <fullName evidence="2">DUF6364 family protein</fullName>
    </submittedName>
</protein>
<dbReference type="RefSeq" id="WP_376886949.1">
    <property type="nucleotide sequence ID" value="NZ_JBHUHR010000039.1"/>
</dbReference>
<name>A0ABW4VRL2_9BACT</name>